<dbReference type="SMART" id="SM00443">
    <property type="entry name" value="G_patch"/>
    <property type="match status" value="1"/>
</dbReference>
<dbReference type="Pfam" id="PF01585">
    <property type="entry name" value="G-patch"/>
    <property type="match status" value="1"/>
</dbReference>
<dbReference type="Proteomes" id="UP000028524">
    <property type="component" value="Unassembled WGS sequence"/>
</dbReference>
<dbReference type="InterPro" id="IPR000467">
    <property type="entry name" value="G_patch_dom"/>
</dbReference>
<dbReference type="InterPro" id="IPR039146">
    <property type="entry name" value="GPANK1"/>
</dbReference>
<feature type="compositionally biased region" description="Basic and acidic residues" evidence="1">
    <location>
        <begin position="179"/>
        <end position="213"/>
    </location>
</feature>
<dbReference type="InParanoid" id="A0A084QI45"/>
<organism evidence="3 4">
    <name type="scientific">Stachybotrys chlorohalonatus (strain IBT 40285)</name>
    <dbReference type="NCBI Taxonomy" id="1283841"/>
    <lineage>
        <taxon>Eukaryota</taxon>
        <taxon>Fungi</taxon>
        <taxon>Dikarya</taxon>
        <taxon>Ascomycota</taxon>
        <taxon>Pezizomycotina</taxon>
        <taxon>Sordariomycetes</taxon>
        <taxon>Hypocreomycetidae</taxon>
        <taxon>Hypocreales</taxon>
        <taxon>Stachybotryaceae</taxon>
        <taxon>Stachybotrys</taxon>
    </lineage>
</organism>
<reference evidence="3 4" key="1">
    <citation type="journal article" date="2014" name="BMC Genomics">
        <title>Comparative genome sequencing reveals chemotype-specific gene clusters in the toxigenic black mold Stachybotrys.</title>
        <authorList>
            <person name="Semeiks J."/>
            <person name="Borek D."/>
            <person name="Otwinowski Z."/>
            <person name="Grishin N.V."/>
        </authorList>
    </citation>
    <scope>NUCLEOTIDE SEQUENCE [LARGE SCALE GENOMIC DNA]</scope>
    <source>
        <strain evidence="3 4">IBT 40285</strain>
    </source>
</reference>
<evidence type="ECO:0000256" key="1">
    <source>
        <dbReference type="SAM" id="MobiDB-lite"/>
    </source>
</evidence>
<name>A0A084QI45_STAC4</name>
<protein>
    <recommendedName>
        <fullName evidence="2">G-patch domain-containing protein</fullName>
    </recommendedName>
</protein>
<dbReference type="OMA" id="TYGWDPD"/>
<feature type="domain" description="G-patch" evidence="2">
    <location>
        <begin position="131"/>
        <end position="179"/>
    </location>
</feature>
<dbReference type="PROSITE" id="PS50174">
    <property type="entry name" value="G_PATCH"/>
    <property type="match status" value="1"/>
</dbReference>
<dbReference type="AlphaFoldDB" id="A0A084QI45"/>
<dbReference type="GO" id="GO:0003676">
    <property type="term" value="F:nucleic acid binding"/>
    <property type="evidence" value="ECO:0007669"/>
    <property type="project" value="InterPro"/>
</dbReference>
<gene>
    <name evidence="3" type="ORF">S40285_03168</name>
</gene>
<dbReference type="PANTHER" id="PTHR20923:SF1">
    <property type="entry name" value="G PATCH DOMAIN AND ANKYRIN REPEAT-CONTAINING PROTEIN 1"/>
    <property type="match status" value="1"/>
</dbReference>
<keyword evidence="4" id="KW-1185">Reference proteome</keyword>
<dbReference type="HOGENOM" id="CLU_079943_0_0_1"/>
<feature type="region of interest" description="Disordered" evidence="1">
    <location>
        <begin position="1"/>
        <end position="22"/>
    </location>
</feature>
<accession>A0A084QI45</accession>
<feature type="region of interest" description="Disordered" evidence="1">
    <location>
        <begin position="172"/>
        <end position="213"/>
    </location>
</feature>
<evidence type="ECO:0000313" key="3">
    <source>
        <dbReference type="EMBL" id="KFA63630.1"/>
    </source>
</evidence>
<dbReference type="PANTHER" id="PTHR20923">
    <property type="entry name" value="BAT4 PROTEIN-RELATED"/>
    <property type="match status" value="1"/>
</dbReference>
<dbReference type="STRING" id="1283841.A0A084QI45"/>
<dbReference type="EMBL" id="KL660733">
    <property type="protein sequence ID" value="KFA63630.1"/>
    <property type="molecule type" value="Genomic_DNA"/>
</dbReference>
<evidence type="ECO:0000313" key="4">
    <source>
        <dbReference type="Proteomes" id="UP000028524"/>
    </source>
</evidence>
<dbReference type="OrthoDB" id="20282at2759"/>
<proteinExistence type="predicted"/>
<evidence type="ECO:0000259" key="2">
    <source>
        <dbReference type="PROSITE" id="PS50174"/>
    </source>
</evidence>
<sequence length="236" mass="26069">MQRQKHFDLGYDDEDDVPLHRKQPFGAGLKRKRVEFVPAREPDELAVGTISDGDAMEGVMAGDLYASIVMGSASDNTVYPSNDKANEEPKPSTPICYLCSLPITTSVREHQASLAHQVSVTHSHPPSALDRSRMGLRTLAAQGWNPDARIGLGREGEGMRFPITATAKEDNLGIGATQIKRDADAKTQEKPTKPLSKKERKELEKKERERAERLQREIFGRVDVERYLGSGGGGFK</sequence>